<evidence type="ECO:0000313" key="3">
    <source>
        <dbReference type="WBParaSite" id="HPBE_0001860701-mRNA-1"/>
    </source>
</evidence>
<protein>
    <submittedName>
        <fullName evidence="3">WWE domain-containing protein</fullName>
    </submittedName>
</protein>
<gene>
    <name evidence="1" type="ORF">HPBE_LOCUS18606</name>
</gene>
<dbReference type="Proteomes" id="UP000050761">
    <property type="component" value="Unassembled WGS sequence"/>
</dbReference>
<evidence type="ECO:0000313" key="2">
    <source>
        <dbReference type="Proteomes" id="UP000050761"/>
    </source>
</evidence>
<evidence type="ECO:0000313" key="1">
    <source>
        <dbReference type="EMBL" id="VDP12231.1"/>
    </source>
</evidence>
<dbReference type="OrthoDB" id="5864674at2759"/>
<proteinExistence type="predicted"/>
<name>A0A183G9I4_HELPZ</name>
<dbReference type="AlphaFoldDB" id="A0A183G9I4"/>
<dbReference type="EMBL" id="UZAH01030799">
    <property type="protein sequence ID" value="VDP12231.1"/>
    <property type="molecule type" value="Genomic_DNA"/>
</dbReference>
<reference evidence="1 2" key="1">
    <citation type="submission" date="2018-11" db="EMBL/GenBank/DDBJ databases">
        <authorList>
            <consortium name="Pathogen Informatics"/>
        </authorList>
    </citation>
    <scope>NUCLEOTIDE SEQUENCE [LARGE SCALE GENOMIC DNA]</scope>
</reference>
<organism evidence="2 3">
    <name type="scientific">Heligmosomoides polygyrus</name>
    <name type="common">Parasitic roundworm</name>
    <dbReference type="NCBI Taxonomy" id="6339"/>
    <lineage>
        <taxon>Eukaryota</taxon>
        <taxon>Metazoa</taxon>
        <taxon>Ecdysozoa</taxon>
        <taxon>Nematoda</taxon>
        <taxon>Chromadorea</taxon>
        <taxon>Rhabditida</taxon>
        <taxon>Rhabditina</taxon>
        <taxon>Rhabditomorpha</taxon>
        <taxon>Strongyloidea</taxon>
        <taxon>Heligmosomidae</taxon>
        <taxon>Heligmosomoides</taxon>
    </lineage>
</organism>
<keyword evidence="2" id="KW-1185">Reference proteome</keyword>
<reference evidence="3" key="2">
    <citation type="submission" date="2019-09" db="UniProtKB">
        <authorList>
            <consortium name="WormBaseParasite"/>
        </authorList>
    </citation>
    <scope>IDENTIFICATION</scope>
</reference>
<sequence>MLWDQYWSLDSTEESWVPNQAENRRIWDQFHATVERHGDGYHVRLPWKDAVEDLPDNRTIPYNRLRSVLSKFRSQLQLLSQYHGMFQEQLSKEIIDEVDQDAQPDGKKVHYLAQQAVVRDITKLRFVFDGSAHHKDTP</sequence>
<dbReference type="WBParaSite" id="HPBE_0001860701-mRNA-1">
    <property type="protein sequence ID" value="HPBE_0001860701-mRNA-1"/>
    <property type="gene ID" value="HPBE_0001860701"/>
</dbReference>
<accession>A0A183G9I4</accession>
<accession>A0A3P8ANZ0</accession>